<dbReference type="Proteomes" id="UP000298763">
    <property type="component" value="Chromosome"/>
</dbReference>
<dbReference type="RefSeq" id="WP_137312076.1">
    <property type="nucleotide sequence ID" value="NZ_CP040017.1"/>
</dbReference>
<reference evidence="2 3" key="1">
    <citation type="submission" date="2019-05" db="EMBL/GenBank/DDBJ databases">
        <title>Draft Genome Sequences of Six Type Strains of the Genus Massilia.</title>
        <authorList>
            <person name="Miess H."/>
            <person name="Frediansyhah A."/>
            <person name="Gross H."/>
        </authorList>
    </citation>
    <scope>NUCLEOTIDE SEQUENCE [LARGE SCALE GENOMIC DNA]</scope>
    <source>
        <strain evidence="2 3">DSMZ 26121</strain>
    </source>
</reference>
<evidence type="ECO:0000313" key="4">
    <source>
        <dbReference type="Proteomes" id="UP000584325"/>
    </source>
</evidence>
<dbReference type="EMBL" id="JACHXS010000015">
    <property type="protein sequence ID" value="MBB3224904.1"/>
    <property type="molecule type" value="Genomic_DNA"/>
</dbReference>
<accession>A0A4P8HI75</accession>
<evidence type="ECO:0000313" key="1">
    <source>
        <dbReference type="EMBL" id="MBB3224904.1"/>
    </source>
</evidence>
<dbReference type="AlphaFoldDB" id="A0A4P8HI75"/>
<organism evidence="1 4">
    <name type="scientific">Pseudoduganella umbonata</name>
    <dbReference type="NCBI Taxonomy" id="864828"/>
    <lineage>
        <taxon>Bacteria</taxon>
        <taxon>Pseudomonadati</taxon>
        <taxon>Pseudomonadota</taxon>
        <taxon>Betaproteobacteria</taxon>
        <taxon>Burkholderiales</taxon>
        <taxon>Oxalobacteraceae</taxon>
        <taxon>Telluria group</taxon>
        <taxon>Pseudoduganella</taxon>
    </lineage>
</organism>
<keyword evidence="3" id="KW-1185">Reference proteome</keyword>
<protein>
    <submittedName>
        <fullName evidence="1">Uncharacterized protein</fullName>
    </submittedName>
</protein>
<evidence type="ECO:0000313" key="3">
    <source>
        <dbReference type="Proteomes" id="UP000298763"/>
    </source>
</evidence>
<proteinExistence type="predicted"/>
<reference evidence="1 4" key="2">
    <citation type="submission" date="2020-08" db="EMBL/GenBank/DDBJ databases">
        <title>Genomic Encyclopedia of Type Strains, Phase III (KMG-III): the genomes of soil and plant-associated and newly described type strains.</title>
        <authorList>
            <person name="Whitman W."/>
        </authorList>
    </citation>
    <scope>NUCLEOTIDE SEQUENCE [LARGE SCALE GENOMIC DNA]</scope>
    <source>
        <strain evidence="1 4">CECT 7753</strain>
    </source>
</reference>
<evidence type="ECO:0000313" key="2">
    <source>
        <dbReference type="EMBL" id="QCP09187.1"/>
    </source>
</evidence>
<sequence length="60" mass="6077">MTLLALTLSGIAIVAGASAVVWQRDSAPQQQAIPTEAAQPAFHPPAIDLGRLAQACGQPG</sequence>
<gene>
    <name evidence="2" type="ORF">FCL38_01080</name>
    <name evidence="1" type="ORF">FHS02_005774</name>
</gene>
<dbReference type="Proteomes" id="UP000584325">
    <property type="component" value="Unassembled WGS sequence"/>
</dbReference>
<dbReference type="EMBL" id="CP040017">
    <property type="protein sequence ID" value="QCP09187.1"/>
    <property type="molecule type" value="Genomic_DNA"/>
</dbReference>
<name>A0A4P8HI75_9BURK</name>